<gene>
    <name evidence="2" type="ORF">SAMN05421507_102541</name>
</gene>
<evidence type="ECO:0000313" key="3">
    <source>
        <dbReference type="Proteomes" id="UP000199691"/>
    </source>
</evidence>
<dbReference type="RefSeq" id="WP_143022579.1">
    <property type="nucleotide sequence ID" value="NZ_FNIX01000002.1"/>
</dbReference>
<protein>
    <submittedName>
        <fullName evidence="2">RNA polymerase sigma-70 factor, ECF subfamily</fullName>
    </submittedName>
</protein>
<dbReference type="AlphaFoldDB" id="A0A1H0JK63"/>
<organism evidence="2 3">
    <name type="scientific">Lentzea jiangxiensis</name>
    <dbReference type="NCBI Taxonomy" id="641025"/>
    <lineage>
        <taxon>Bacteria</taxon>
        <taxon>Bacillati</taxon>
        <taxon>Actinomycetota</taxon>
        <taxon>Actinomycetes</taxon>
        <taxon>Pseudonocardiales</taxon>
        <taxon>Pseudonocardiaceae</taxon>
        <taxon>Lentzea</taxon>
    </lineage>
</organism>
<dbReference type="Proteomes" id="UP000199691">
    <property type="component" value="Unassembled WGS sequence"/>
</dbReference>
<reference evidence="3" key="1">
    <citation type="submission" date="2016-10" db="EMBL/GenBank/DDBJ databases">
        <authorList>
            <person name="Varghese N."/>
            <person name="Submissions S."/>
        </authorList>
    </citation>
    <scope>NUCLEOTIDE SEQUENCE [LARGE SCALE GENOMIC DNA]</scope>
    <source>
        <strain evidence="3">CGMCC 4.6609</strain>
    </source>
</reference>
<feature type="region of interest" description="Disordered" evidence="1">
    <location>
        <begin position="1"/>
        <end position="23"/>
    </location>
</feature>
<proteinExistence type="predicted"/>
<dbReference type="Gene3D" id="1.10.1740.10">
    <property type="match status" value="1"/>
</dbReference>
<evidence type="ECO:0000256" key="1">
    <source>
        <dbReference type="SAM" id="MobiDB-lite"/>
    </source>
</evidence>
<keyword evidence="3" id="KW-1185">Reference proteome</keyword>
<dbReference type="EMBL" id="FNIX01000002">
    <property type="protein sequence ID" value="SDO44177.1"/>
    <property type="molecule type" value="Genomic_DNA"/>
</dbReference>
<sequence>MSSPPPPTGVRDDPLAHAASSPASGLGDLMAAVARGDRTAFGRVYDLLSGPFYRLVLLRLRAGDQAEREAVAEQAALDAWTGVWRDAPQLLRRRSRALTSAEATAWVLARATGSPAA</sequence>
<accession>A0A1H0JK63</accession>
<evidence type="ECO:0000313" key="2">
    <source>
        <dbReference type="EMBL" id="SDO44177.1"/>
    </source>
</evidence>
<name>A0A1H0JK63_9PSEU</name>
<dbReference type="OrthoDB" id="3699949at2"/>
<dbReference type="STRING" id="641025.SAMN05421507_102541"/>